<dbReference type="CDD" id="cd00534">
    <property type="entry name" value="DHNA_DHNTPE"/>
    <property type="match status" value="1"/>
</dbReference>
<dbReference type="AlphaFoldDB" id="A0A916NPH8"/>
<comment type="catalytic activity">
    <reaction evidence="9">
        <text>7,8-dihydroneopterin = 6-hydroxymethyl-7,8-dihydropterin + glycolaldehyde</text>
        <dbReference type="Rhea" id="RHEA:10540"/>
        <dbReference type="ChEBI" id="CHEBI:17001"/>
        <dbReference type="ChEBI" id="CHEBI:17071"/>
        <dbReference type="ChEBI" id="CHEBI:44841"/>
        <dbReference type="EC" id="4.1.2.25"/>
    </reaction>
</comment>
<comment type="cofactor">
    <cofactor evidence="2">
        <name>Mg(2+)</name>
        <dbReference type="ChEBI" id="CHEBI:18420"/>
    </cofactor>
</comment>
<dbReference type="InterPro" id="IPR045031">
    <property type="entry name" value="DHP_synth-like"/>
</dbReference>
<dbReference type="Pfam" id="PF00809">
    <property type="entry name" value="Pterin_bind"/>
    <property type="match status" value="1"/>
</dbReference>
<evidence type="ECO:0000256" key="1">
    <source>
        <dbReference type="ARBA" id="ARBA00000012"/>
    </source>
</evidence>
<dbReference type="RefSeq" id="WP_218116298.1">
    <property type="nucleotide sequence ID" value="NZ_CAJVAP010000036.1"/>
</dbReference>
<evidence type="ECO:0000256" key="6">
    <source>
        <dbReference type="ARBA" id="ARBA00022723"/>
    </source>
</evidence>
<name>A0A916NPH8_9MICO</name>
<comment type="similarity">
    <text evidence="4">Belongs to the DHPS family.</text>
</comment>
<comment type="pathway">
    <text evidence="3">Cofactor biosynthesis; tetrahydrofolate biosynthesis; 7,8-dihydrofolate from 2-amino-4-hydroxy-6-hydroxymethyl-7,8-dihydropteridine diphosphate and 4-aminobenzoate: step 1/2.</text>
</comment>
<dbReference type="GO" id="GO:0046656">
    <property type="term" value="P:folic acid biosynthetic process"/>
    <property type="evidence" value="ECO:0007669"/>
    <property type="project" value="UniProtKB-UniRule"/>
</dbReference>
<accession>A0A916NPH8</accession>
<comment type="function">
    <text evidence="9">Catalyzes the conversion of 7,8-dihydroneopterin to 6-hydroxymethyl-7,8-dihydropterin.</text>
</comment>
<dbReference type="GO" id="GO:0005829">
    <property type="term" value="C:cytosol"/>
    <property type="evidence" value="ECO:0007669"/>
    <property type="project" value="TreeGrafter"/>
</dbReference>
<comment type="caution">
    <text evidence="11">The sequence shown here is derived from an EMBL/GenBank/DDBJ whole genome shotgun (WGS) entry which is preliminary data.</text>
</comment>
<evidence type="ECO:0000256" key="9">
    <source>
        <dbReference type="RuleBase" id="RU362079"/>
    </source>
</evidence>
<evidence type="ECO:0000256" key="5">
    <source>
        <dbReference type="ARBA" id="ARBA00022679"/>
    </source>
</evidence>
<evidence type="ECO:0000256" key="8">
    <source>
        <dbReference type="ARBA" id="ARBA00022909"/>
    </source>
</evidence>
<dbReference type="GO" id="GO:0004150">
    <property type="term" value="F:dihydroneopterin aldolase activity"/>
    <property type="evidence" value="ECO:0007669"/>
    <property type="project" value="UniProtKB-UniRule"/>
</dbReference>
<evidence type="ECO:0000313" key="12">
    <source>
        <dbReference type="Proteomes" id="UP000693892"/>
    </source>
</evidence>
<dbReference type="GO" id="GO:0046872">
    <property type="term" value="F:metal ion binding"/>
    <property type="evidence" value="ECO:0007669"/>
    <property type="project" value="UniProtKB-KW"/>
</dbReference>
<feature type="domain" description="Pterin-binding" evidence="10">
    <location>
        <begin position="1"/>
        <end position="265"/>
    </location>
</feature>
<dbReference type="NCBIfam" id="TIGR00525">
    <property type="entry name" value="folB"/>
    <property type="match status" value="1"/>
</dbReference>
<dbReference type="Pfam" id="PF02152">
    <property type="entry name" value="FolB"/>
    <property type="match status" value="1"/>
</dbReference>
<keyword evidence="8 9" id="KW-0289">Folate biosynthesis</keyword>
<comment type="similarity">
    <text evidence="9">Belongs to the DHNA family.</text>
</comment>
<dbReference type="InterPro" id="IPR006390">
    <property type="entry name" value="DHP_synth_dom"/>
</dbReference>
<dbReference type="PROSITE" id="PS00793">
    <property type="entry name" value="DHPS_2"/>
    <property type="match status" value="1"/>
</dbReference>
<organism evidence="11 12">
    <name type="scientific">Leucobacter soli</name>
    <dbReference type="NCBI Taxonomy" id="2812850"/>
    <lineage>
        <taxon>Bacteria</taxon>
        <taxon>Bacillati</taxon>
        <taxon>Actinomycetota</taxon>
        <taxon>Actinomycetes</taxon>
        <taxon>Micrococcales</taxon>
        <taxon>Microbacteriaceae</taxon>
        <taxon>Leucobacter</taxon>
    </lineage>
</organism>
<dbReference type="EC" id="4.1.2.25" evidence="9"/>
<keyword evidence="7" id="KW-0460">Magnesium</keyword>
<dbReference type="NCBIfam" id="TIGR00526">
    <property type="entry name" value="folB_dom"/>
    <property type="match status" value="1"/>
</dbReference>
<dbReference type="PANTHER" id="PTHR20941:SF1">
    <property type="entry name" value="FOLIC ACID SYNTHESIS PROTEIN FOL1"/>
    <property type="match status" value="1"/>
</dbReference>
<dbReference type="InterPro" id="IPR000489">
    <property type="entry name" value="Pterin-binding_dom"/>
</dbReference>
<dbReference type="NCBIfam" id="TIGR01496">
    <property type="entry name" value="DHPS"/>
    <property type="match status" value="1"/>
</dbReference>
<evidence type="ECO:0000259" key="10">
    <source>
        <dbReference type="PROSITE" id="PS50972"/>
    </source>
</evidence>
<dbReference type="SMART" id="SM00905">
    <property type="entry name" value="FolB"/>
    <property type="match status" value="1"/>
</dbReference>
<evidence type="ECO:0000256" key="3">
    <source>
        <dbReference type="ARBA" id="ARBA00004763"/>
    </source>
</evidence>
<comment type="catalytic activity">
    <reaction evidence="1">
        <text>(7,8-dihydropterin-6-yl)methyl diphosphate + 4-aminobenzoate = 7,8-dihydropteroate + diphosphate</text>
        <dbReference type="Rhea" id="RHEA:19949"/>
        <dbReference type="ChEBI" id="CHEBI:17836"/>
        <dbReference type="ChEBI" id="CHEBI:17839"/>
        <dbReference type="ChEBI" id="CHEBI:33019"/>
        <dbReference type="ChEBI" id="CHEBI:72950"/>
        <dbReference type="EC" id="2.5.1.15"/>
    </reaction>
</comment>
<dbReference type="PROSITE" id="PS50972">
    <property type="entry name" value="PTERIN_BINDING"/>
    <property type="match status" value="1"/>
</dbReference>
<sequence>MGIVNTTPDSFSDGGRFLGPDAAIAHGLELIAQGADIVDVGGESTRPGASPVPVEEEQRRVLPVIEALAAAGAVVSIDTIHAATARAAIAAGATIVNDVSGGLHDPDILRVAADSDATYIAMHWRGVPDPAHRRSEYADVVAEVRDDLARLAETARAAGISHERLVLDPGLGFDKTTAQGWQLLAGLPRLQELGYPVLVGVSRKRMVLETLASSSVSTAEPLAARGEVTMADRDLATAVVSALSAGVSAWGVRVHAVAPTVRALSIAEAWRTGAEQAGAERSARRARGGAADRITLTGLEVFAHHGVFDFERERGQRFLIDVELSVDLRAAAGGDDLARTVHYGELAEAIVAAVERDPVDLIETVAERVADVALGFAERAMNPAALGFAETAEARVTVHKPDAPIEASFADVSVTVVRTAGDRP</sequence>
<keyword evidence="5" id="KW-0808">Transferase</keyword>
<evidence type="ECO:0000256" key="4">
    <source>
        <dbReference type="ARBA" id="ARBA00009503"/>
    </source>
</evidence>
<evidence type="ECO:0000313" key="11">
    <source>
        <dbReference type="EMBL" id="CAG7620518.1"/>
    </source>
</evidence>
<gene>
    <name evidence="11" type="ORF">LEUCIP111803_02371</name>
</gene>
<dbReference type="CDD" id="cd00739">
    <property type="entry name" value="DHPS"/>
    <property type="match status" value="1"/>
</dbReference>
<protein>
    <recommendedName>
        <fullName evidence="9">7,8-dihydroneopterin aldolase</fullName>
        <ecNumber evidence="9">4.1.2.25</ecNumber>
    </recommendedName>
</protein>
<dbReference type="PANTHER" id="PTHR20941">
    <property type="entry name" value="FOLATE SYNTHESIS PROTEINS"/>
    <property type="match status" value="1"/>
</dbReference>
<keyword evidence="6" id="KW-0479">Metal-binding</keyword>
<evidence type="ECO:0000256" key="7">
    <source>
        <dbReference type="ARBA" id="ARBA00022842"/>
    </source>
</evidence>
<evidence type="ECO:0000256" key="2">
    <source>
        <dbReference type="ARBA" id="ARBA00001946"/>
    </source>
</evidence>
<dbReference type="EMBL" id="CAJVAP010000036">
    <property type="protein sequence ID" value="CAG7620518.1"/>
    <property type="molecule type" value="Genomic_DNA"/>
</dbReference>
<dbReference type="GO" id="GO:0004156">
    <property type="term" value="F:dihydropteroate synthase activity"/>
    <property type="evidence" value="ECO:0007669"/>
    <property type="project" value="UniProtKB-EC"/>
</dbReference>
<comment type="pathway">
    <text evidence="9">Cofactor biosynthesis; tetrahydrofolate biosynthesis; 2-amino-4-hydroxy-6-hydroxymethyl-7,8-dihydropteridine diphosphate from 7,8-dihydroneopterin triphosphate: step 3/4.</text>
</comment>
<dbReference type="Proteomes" id="UP000693892">
    <property type="component" value="Unassembled WGS sequence"/>
</dbReference>
<dbReference type="InterPro" id="IPR006156">
    <property type="entry name" value="Dihydroneopterin_aldolase"/>
</dbReference>
<keyword evidence="12" id="KW-1185">Reference proteome</keyword>
<dbReference type="InterPro" id="IPR006157">
    <property type="entry name" value="FolB_dom"/>
</dbReference>
<dbReference type="GO" id="GO:0046654">
    <property type="term" value="P:tetrahydrofolate biosynthetic process"/>
    <property type="evidence" value="ECO:0007669"/>
    <property type="project" value="UniProtKB-UniRule"/>
</dbReference>
<reference evidence="11" key="1">
    <citation type="submission" date="2021-06" db="EMBL/GenBank/DDBJ databases">
        <authorList>
            <person name="Criscuolo A."/>
        </authorList>
    </citation>
    <scope>NUCLEOTIDE SEQUENCE</scope>
    <source>
        <strain evidence="11">CIP111803</strain>
    </source>
</reference>
<keyword evidence="9" id="KW-0456">Lyase</keyword>
<proteinExistence type="inferred from homology"/>